<accession>A0A2Z6B0F2</accession>
<reference evidence="1 2" key="1">
    <citation type="journal article" date="2018" name="Sci. Adv.">
        <title>Multi-heme cytochromes provide a pathway for survival in energy-limited environments.</title>
        <authorList>
            <person name="Deng X."/>
            <person name="Dohmae N."/>
            <person name="Nealson K.H."/>
            <person name="Hashimoto K."/>
            <person name="Okamoto A."/>
        </authorList>
    </citation>
    <scope>NUCLEOTIDE SEQUENCE [LARGE SCALE GENOMIC DNA]</scope>
    <source>
        <strain evidence="1 2">IS5</strain>
    </source>
</reference>
<dbReference type="EMBL" id="AP017378">
    <property type="protein sequence ID" value="BBD08954.1"/>
    <property type="molecule type" value="Genomic_DNA"/>
</dbReference>
<dbReference type="AlphaFoldDB" id="A0A2Z6B0F2"/>
<organism evidence="1 2">
    <name type="scientific">Desulfovibrio ferrophilus</name>
    <dbReference type="NCBI Taxonomy" id="241368"/>
    <lineage>
        <taxon>Bacteria</taxon>
        <taxon>Pseudomonadati</taxon>
        <taxon>Thermodesulfobacteriota</taxon>
        <taxon>Desulfovibrionia</taxon>
        <taxon>Desulfovibrionales</taxon>
        <taxon>Desulfovibrionaceae</taxon>
        <taxon>Desulfovibrio</taxon>
    </lineage>
</organism>
<protein>
    <submittedName>
        <fullName evidence="1">Uncharacterized protein</fullName>
    </submittedName>
</protein>
<sequence length="175" mass="19909">MVSLGFVKDAGQSPRGTPRVYLRRNASSGAAIRAWSGKRRSTGVELCWNTPSENPETWAGPMAEAIMDLGWRSWWLDSESVARVLGGTTQEALTRWGLAFWGQYRRVGSVYLLVGENSRTKISGAVEAWERAFSHVRYAERLDIDRQMRQKTEELQNKPVRRTLVKFFPALFKSL</sequence>
<dbReference type="RefSeq" id="WP_126379516.1">
    <property type="nucleotide sequence ID" value="NZ_AP017378.1"/>
</dbReference>
<dbReference type="Proteomes" id="UP000269883">
    <property type="component" value="Chromosome"/>
</dbReference>
<dbReference type="OrthoDB" id="5456898at2"/>
<evidence type="ECO:0000313" key="1">
    <source>
        <dbReference type="EMBL" id="BBD08954.1"/>
    </source>
</evidence>
<keyword evidence="2" id="KW-1185">Reference proteome</keyword>
<dbReference type="KEGG" id="dfl:DFE_2228"/>
<evidence type="ECO:0000313" key="2">
    <source>
        <dbReference type="Proteomes" id="UP000269883"/>
    </source>
</evidence>
<name>A0A2Z6B0F2_9BACT</name>
<gene>
    <name evidence="1" type="ORF">DFE_2228</name>
</gene>
<proteinExistence type="predicted"/>